<accession>A0A7Z0VMJ8</accession>
<evidence type="ECO:0000256" key="6">
    <source>
        <dbReference type="ARBA" id="ARBA00023125"/>
    </source>
</evidence>
<dbReference type="GO" id="GO:0000156">
    <property type="term" value="F:phosphorelay response regulator activity"/>
    <property type="evidence" value="ECO:0007669"/>
    <property type="project" value="TreeGrafter"/>
</dbReference>
<evidence type="ECO:0000313" key="13">
    <source>
        <dbReference type="Proteomes" id="UP000094769"/>
    </source>
</evidence>
<dbReference type="InterPro" id="IPR036388">
    <property type="entry name" value="WH-like_DNA-bd_sf"/>
</dbReference>
<dbReference type="SUPFAM" id="SSF46894">
    <property type="entry name" value="C-terminal effector domain of the bipartite response regulators"/>
    <property type="match status" value="1"/>
</dbReference>
<sequence>MTEGASLLVVDDEPEICEILLEYFGQQGFKVVSACSAEQARPLFEKKVPEVVVILDIRMPGEDGLSLARWLRDAHPNVGIIMLTTAADVVDRVVGLEIGADDYVAKPFDLRELLARVKSVIRRRHKADPTEIAEGRIRIGVCELDLDMHKLFDASGREVPITAMEFDLLRVFTKHPNRALNRDQIMELAHHRDWDVYDRSIDLHIMRLRRKIERNPEKPDTIKTVRGVGYMYVQ</sequence>
<evidence type="ECO:0000256" key="9">
    <source>
        <dbReference type="PROSITE-ProRule" id="PRU01091"/>
    </source>
</evidence>
<keyword evidence="13" id="KW-1185">Reference proteome</keyword>
<dbReference type="OrthoDB" id="9802426at2"/>
<keyword evidence="3 8" id="KW-0597">Phosphoprotein</keyword>
<evidence type="ECO:0000256" key="4">
    <source>
        <dbReference type="ARBA" id="ARBA00023012"/>
    </source>
</evidence>
<dbReference type="FunFam" id="1.10.10.10:FF:000099">
    <property type="entry name" value="Two-component system response regulator TorR"/>
    <property type="match status" value="1"/>
</dbReference>
<keyword evidence="6 9" id="KW-0238">DNA-binding</keyword>
<evidence type="ECO:0000259" key="11">
    <source>
        <dbReference type="PROSITE" id="PS51755"/>
    </source>
</evidence>
<keyword evidence="7" id="KW-0804">Transcription</keyword>
<evidence type="ECO:0000256" key="7">
    <source>
        <dbReference type="ARBA" id="ARBA00023163"/>
    </source>
</evidence>
<evidence type="ECO:0000256" key="2">
    <source>
        <dbReference type="ARBA" id="ARBA00022490"/>
    </source>
</evidence>
<dbReference type="InterPro" id="IPR011006">
    <property type="entry name" value="CheY-like_superfamily"/>
</dbReference>
<dbReference type="EMBL" id="MARB01000006">
    <property type="protein sequence ID" value="ODJ88443.1"/>
    <property type="molecule type" value="Genomic_DNA"/>
</dbReference>
<dbReference type="PROSITE" id="PS51755">
    <property type="entry name" value="OMPR_PHOB"/>
    <property type="match status" value="1"/>
</dbReference>
<feature type="domain" description="Response regulatory" evidence="10">
    <location>
        <begin position="6"/>
        <end position="121"/>
    </location>
</feature>
<dbReference type="GO" id="GO:0005829">
    <property type="term" value="C:cytosol"/>
    <property type="evidence" value="ECO:0007669"/>
    <property type="project" value="TreeGrafter"/>
</dbReference>
<dbReference type="Gene3D" id="6.10.250.690">
    <property type="match status" value="1"/>
</dbReference>
<dbReference type="GO" id="GO:0032993">
    <property type="term" value="C:protein-DNA complex"/>
    <property type="evidence" value="ECO:0007669"/>
    <property type="project" value="TreeGrafter"/>
</dbReference>
<feature type="modified residue" description="4-aspartylphosphate" evidence="8">
    <location>
        <position position="56"/>
    </location>
</feature>
<dbReference type="Gene3D" id="1.10.10.10">
    <property type="entry name" value="Winged helix-like DNA-binding domain superfamily/Winged helix DNA-binding domain"/>
    <property type="match status" value="1"/>
</dbReference>
<evidence type="ECO:0000256" key="1">
    <source>
        <dbReference type="ARBA" id="ARBA00004496"/>
    </source>
</evidence>
<dbReference type="GO" id="GO:0000976">
    <property type="term" value="F:transcription cis-regulatory region binding"/>
    <property type="evidence" value="ECO:0007669"/>
    <property type="project" value="TreeGrafter"/>
</dbReference>
<evidence type="ECO:0000256" key="8">
    <source>
        <dbReference type="PROSITE-ProRule" id="PRU00169"/>
    </source>
</evidence>
<evidence type="ECO:0000256" key="3">
    <source>
        <dbReference type="ARBA" id="ARBA00022553"/>
    </source>
</evidence>
<keyword evidence="4" id="KW-0902">Two-component regulatory system</keyword>
<dbReference type="Pfam" id="PF00072">
    <property type="entry name" value="Response_reg"/>
    <property type="match status" value="1"/>
</dbReference>
<dbReference type="CDD" id="cd00383">
    <property type="entry name" value="trans_reg_C"/>
    <property type="match status" value="1"/>
</dbReference>
<dbReference type="SUPFAM" id="SSF52172">
    <property type="entry name" value="CheY-like"/>
    <property type="match status" value="1"/>
</dbReference>
<dbReference type="GO" id="GO:0006355">
    <property type="term" value="P:regulation of DNA-templated transcription"/>
    <property type="evidence" value="ECO:0007669"/>
    <property type="project" value="InterPro"/>
</dbReference>
<protein>
    <submittedName>
        <fullName evidence="12">Transcriptional regulatory protein OmpR</fullName>
    </submittedName>
</protein>
<name>A0A7Z0VMJ8_9GAMM</name>
<keyword evidence="5" id="KW-0805">Transcription regulation</keyword>
<dbReference type="Pfam" id="PF00486">
    <property type="entry name" value="Trans_reg_C"/>
    <property type="match status" value="1"/>
</dbReference>
<dbReference type="PANTHER" id="PTHR48111">
    <property type="entry name" value="REGULATOR OF RPOS"/>
    <property type="match status" value="1"/>
</dbReference>
<dbReference type="PROSITE" id="PS50110">
    <property type="entry name" value="RESPONSE_REGULATORY"/>
    <property type="match status" value="1"/>
</dbReference>
<organism evidence="12 13">
    <name type="scientific">Candidatus Thiodiazotropha endolucinida</name>
    <dbReference type="NCBI Taxonomy" id="1655433"/>
    <lineage>
        <taxon>Bacteria</taxon>
        <taxon>Pseudomonadati</taxon>
        <taxon>Pseudomonadota</taxon>
        <taxon>Gammaproteobacteria</taxon>
        <taxon>Chromatiales</taxon>
        <taxon>Sedimenticolaceae</taxon>
        <taxon>Candidatus Thiodiazotropha</taxon>
    </lineage>
</organism>
<feature type="DNA-binding region" description="OmpR/PhoB-type" evidence="9">
    <location>
        <begin position="134"/>
        <end position="234"/>
    </location>
</feature>
<dbReference type="InterPro" id="IPR001789">
    <property type="entry name" value="Sig_transdc_resp-reg_receiver"/>
</dbReference>
<dbReference type="InterPro" id="IPR001867">
    <property type="entry name" value="OmpR/PhoB-type_DNA-bd"/>
</dbReference>
<reference evidence="12 13" key="1">
    <citation type="submission" date="2016-06" db="EMBL/GenBank/DDBJ databases">
        <title>Genome sequence of endosymbiont of Candidatus Endolucinida thiodiazotropha.</title>
        <authorList>
            <person name="Poehlein A."/>
            <person name="Koenig S."/>
            <person name="Heiden S.E."/>
            <person name="Thuermer A."/>
            <person name="Voget S."/>
            <person name="Daniel R."/>
            <person name="Markert S."/>
            <person name="Gros O."/>
            <person name="Schweder T."/>
        </authorList>
    </citation>
    <scope>NUCLEOTIDE SEQUENCE [LARGE SCALE GENOMIC DNA]</scope>
    <source>
        <strain evidence="12 13">COS</strain>
    </source>
</reference>
<keyword evidence="2" id="KW-0963">Cytoplasm</keyword>
<proteinExistence type="predicted"/>
<evidence type="ECO:0000313" key="12">
    <source>
        <dbReference type="EMBL" id="ODJ88443.1"/>
    </source>
</evidence>
<dbReference type="Gene3D" id="3.40.50.2300">
    <property type="match status" value="1"/>
</dbReference>
<dbReference type="AlphaFoldDB" id="A0A7Z0VMJ8"/>
<comment type="caution">
    <text evidence="12">The sequence shown here is derived from an EMBL/GenBank/DDBJ whole genome shotgun (WGS) entry which is preliminary data.</text>
</comment>
<dbReference type="PANTHER" id="PTHR48111:SF4">
    <property type="entry name" value="DNA-BINDING DUAL TRANSCRIPTIONAL REGULATOR OMPR"/>
    <property type="match status" value="1"/>
</dbReference>
<gene>
    <name evidence="12" type="primary">ompR_1</name>
    <name evidence="12" type="ORF">CODIS_14500</name>
</gene>
<evidence type="ECO:0000259" key="10">
    <source>
        <dbReference type="PROSITE" id="PS50110"/>
    </source>
</evidence>
<dbReference type="SMART" id="SM00448">
    <property type="entry name" value="REC"/>
    <property type="match status" value="1"/>
</dbReference>
<evidence type="ECO:0000256" key="5">
    <source>
        <dbReference type="ARBA" id="ARBA00023015"/>
    </source>
</evidence>
<dbReference type="InterPro" id="IPR016032">
    <property type="entry name" value="Sig_transdc_resp-reg_C-effctor"/>
</dbReference>
<dbReference type="RefSeq" id="WP_069122804.1">
    <property type="nucleotide sequence ID" value="NZ_MARB01000006.1"/>
</dbReference>
<dbReference type="Proteomes" id="UP000094769">
    <property type="component" value="Unassembled WGS sequence"/>
</dbReference>
<dbReference type="InterPro" id="IPR039420">
    <property type="entry name" value="WalR-like"/>
</dbReference>
<dbReference type="SMART" id="SM00862">
    <property type="entry name" value="Trans_reg_C"/>
    <property type="match status" value="1"/>
</dbReference>
<comment type="subcellular location">
    <subcellularLocation>
        <location evidence="1">Cytoplasm</location>
    </subcellularLocation>
</comment>
<feature type="domain" description="OmpR/PhoB-type" evidence="11">
    <location>
        <begin position="134"/>
        <end position="234"/>
    </location>
</feature>